<name>A0A2Z6BEI8_9CAUD</name>
<proteinExistence type="predicted"/>
<keyword evidence="3" id="KW-1185">Reference proteome</keyword>
<sequence>MSVLYDLTDKLTSLQRLAESGNADPEAIADTMEMVEGDFDDKAVGYVKVFKSVEADVKEIDAEIRRLQERKTSAKKNAATIKSRLAQAMVETGREHIHTPLFSIYTRRTVSVEAPEDPNKLPPEFIKTTLTVNKADLKKALQAGREVPNARLVENIGLGVR</sequence>
<evidence type="ECO:0000256" key="1">
    <source>
        <dbReference type="SAM" id="Coils"/>
    </source>
</evidence>
<organism evidence="2 3">
    <name type="scientific">Lactobacillus phage T25</name>
    <dbReference type="NCBI Taxonomy" id="2036055"/>
    <lineage>
        <taxon>Viruses</taxon>
        <taxon>Duplodnaviria</taxon>
        <taxon>Heunggongvirae</taxon>
        <taxon>Uroviricota</taxon>
        <taxon>Caudoviricetes</taxon>
        <taxon>Sukhumvitvirus</taxon>
        <taxon>Sukhumvitvirus T25</taxon>
    </lineage>
</organism>
<reference evidence="2 3" key="1">
    <citation type="submission" date="2017-09" db="EMBL/GenBank/DDBJ databases">
        <title>Genome analysis of the Dairy Lactobacillus paracasei phage T25.</title>
        <authorList>
            <person name="Sunthornthummas S."/>
        </authorList>
    </citation>
    <scope>NUCLEOTIDE SEQUENCE [LARGE SCALE GENOMIC DNA]</scope>
</reference>
<feature type="coiled-coil region" evidence="1">
    <location>
        <begin position="50"/>
        <end position="84"/>
    </location>
</feature>
<accession>A0A2Z6BEI8</accession>
<dbReference type="Proteomes" id="UP000248579">
    <property type="component" value="Segment"/>
</dbReference>
<dbReference type="Pfam" id="PF05565">
    <property type="entry name" value="Sipho_Gp157"/>
    <property type="match status" value="1"/>
</dbReference>
<evidence type="ECO:0000313" key="3">
    <source>
        <dbReference type="Proteomes" id="UP000248579"/>
    </source>
</evidence>
<evidence type="ECO:0000313" key="2">
    <source>
        <dbReference type="EMBL" id="BBD20139.1"/>
    </source>
</evidence>
<protein>
    <recommendedName>
        <fullName evidence="4">Siphovirus Gp157 family protein</fullName>
    </recommendedName>
</protein>
<dbReference type="EMBL" id="AP018361">
    <property type="protein sequence ID" value="BBD20139.1"/>
    <property type="molecule type" value="Genomic_DNA"/>
</dbReference>
<dbReference type="KEGG" id="vg:55632466"/>
<keyword evidence="1" id="KW-0175">Coiled coil</keyword>
<dbReference type="GeneID" id="55632466"/>
<dbReference type="RefSeq" id="YP_009829530.1">
    <property type="nucleotide sequence ID" value="NC_048625.1"/>
</dbReference>
<evidence type="ECO:0008006" key="4">
    <source>
        <dbReference type="Google" id="ProtNLM"/>
    </source>
</evidence>
<dbReference type="InterPro" id="IPR008840">
    <property type="entry name" value="Sipho_Gp157"/>
</dbReference>